<dbReference type="SUPFAM" id="SSF52540">
    <property type="entry name" value="P-loop containing nucleoside triphosphate hydrolases"/>
    <property type="match status" value="1"/>
</dbReference>
<feature type="compositionally biased region" description="Basic and acidic residues" evidence="1">
    <location>
        <begin position="226"/>
        <end position="241"/>
    </location>
</feature>
<dbReference type="CDD" id="cd19481">
    <property type="entry name" value="RecA-like_protease"/>
    <property type="match status" value="1"/>
</dbReference>
<dbReference type="Proteomes" id="UP000286045">
    <property type="component" value="Unassembled WGS sequence"/>
</dbReference>
<feature type="region of interest" description="Disordered" evidence="1">
    <location>
        <begin position="212"/>
        <end position="244"/>
    </location>
</feature>
<feature type="compositionally biased region" description="Polar residues" evidence="1">
    <location>
        <begin position="619"/>
        <end position="629"/>
    </location>
</feature>
<dbReference type="Pfam" id="PF22942">
    <property type="entry name" value="DUF7025"/>
    <property type="match status" value="1"/>
</dbReference>
<dbReference type="SMART" id="SM00382">
    <property type="entry name" value="AAA"/>
    <property type="match status" value="1"/>
</dbReference>
<dbReference type="InterPro" id="IPR056599">
    <property type="entry name" value="AAA_lid_fung"/>
</dbReference>
<dbReference type="Gene3D" id="3.40.50.300">
    <property type="entry name" value="P-loop containing nucleotide triphosphate hydrolases"/>
    <property type="match status" value="1"/>
</dbReference>
<feature type="region of interest" description="Disordered" evidence="1">
    <location>
        <begin position="1"/>
        <end position="63"/>
    </location>
</feature>
<dbReference type="GO" id="GO:0016887">
    <property type="term" value="F:ATP hydrolysis activity"/>
    <property type="evidence" value="ECO:0007669"/>
    <property type="project" value="InterPro"/>
</dbReference>
<dbReference type="GO" id="GO:0005524">
    <property type="term" value="F:ATP binding"/>
    <property type="evidence" value="ECO:0007669"/>
    <property type="project" value="InterPro"/>
</dbReference>
<evidence type="ECO:0000313" key="3">
    <source>
        <dbReference type="EMBL" id="RWA07425.1"/>
    </source>
</evidence>
<comment type="caution">
    <text evidence="3">The sequence shown here is derived from an EMBL/GenBank/DDBJ whole genome shotgun (WGS) entry which is preliminary data.</text>
</comment>
<accession>A0A439CYZ5</accession>
<dbReference type="InterPro" id="IPR003593">
    <property type="entry name" value="AAA+_ATPase"/>
</dbReference>
<protein>
    <recommendedName>
        <fullName evidence="2">AAA+ ATPase domain-containing protein</fullName>
    </recommendedName>
</protein>
<feature type="compositionally biased region" description="Basic residues" evidence="1">
    <location>
        <begin position="938"/>
        <end position="952"/>
    </location>
</feature>
<dbReference type="Pfam" id="PF23232">
    <property type="entry name" value="AAA_lid_13"/>
    <property type="match status" value="1"/>
</dbReference>
<feature type="domain" description="AAA+ ATPase" evidence="2">
    <location>
        <begin position="639"/>
        <end position="766"/>
    </location>
</feature>
<feature type="compositionally biased region" description="Polar residues" evidence="1">
    <location>
        <begin position="44"/>
        <end position="57"/>
    </location>
</feature>
<keyword evidence="4" id="KW-1185">Reference proteome</keyword>
<dbReference type="PRINTS" id="PR00830">
    <property type="entry name" value="ENDOLAPTASE"/>
</dbReference>
<dbReference type="PANTHER" id="PTHR46411">
    <property type="entry name" value="FAMILY ATPASE, PUTATIVE-RELATED"/>
    <property type="match status" value="1"/>
</dbReference>
<dbReference type="AlphaFoldDB" id="A0A439CYZ5"/>
<feature type="region of interest" description="Disordered" evidence="1">
    <location>
        <begin position="882"/>
        <end position="952"/>
    </location>
</feature>
<dbReference type="EMBL" id="RYZI01000259">
    <property type="protein sequence ID" value="RWA07425.1"/>
    <property type="molecule type" value="Genomic_DNA"/>
</dbReference>
<feature type="compositionally biased region" description="Polar residues" evidence="1">
    <location>
        <begin position="212"/>
        <end position="225"/>
    </location>
</feature>
<feature type="compositionally biased region" description="Low complexity" evidence="1">
    <location>
        <begin position="910"/>
        <end position="929"/>
    </location>
</feature>
<proteinExistence type="predicted"/>
<evidence type="ECO:0000259" key="2">
    <source>
        <dbReference type="SMART" id="SM00382"/>
    </source>
</evidence>
<dbReference type="PANTHER" id="PTHR46411:SF2">
    <property type="entry name" value="AAA+ ATPASE DOMAIN-CONTAINING PROTEIN"/>
    <property type="match status" value="1"/>
</dbReference>
<organism evidence="3 4">
    <name type="scientific">Xylaria grammica</name>
    <dbReference type="NCBI Taxonomy" id="363999"/>
    <lineage>
        <taxon>Eukaryota</taxon>
        <taxon>Fungi</taxon>
        <taxon>Dikarya</taxon>
        <taxon>Ascomycota</taxon>
        <taxon>Pezizomycotina</taxon>
        <taxon>Sordariomycetes</taxon>
        <taxon>Xylariomycetidae</taxon>
        <taxon>Xylariales</taxon>
        <taxon>Xylariaceae</taxon>
        <taxon>Xylaria</taxon>
    </lineage>
</organism>
<name>A0A439CYZ5_9PEZI</name>
<gene>
    <name evidence="3" type="ORF">EKO27_g7678</name>
</gene>
<feature type="region of interest" description="Disordered" evidence="1">
    <location>
        <begin position="597"/>
        <end position="629"/>
    </location>
</feature>
<feature type="compositionally biased region" description="Basic and acidic residues" evidence="1">
    <location>
        <begin position="27"/>
        <end position="38"/>
    </location>
</feature>
<dbReference type="InterPro" id="IPR027417">
    <property type="entry name" value="P-loop_NTPase"/>
</dbReference>
<evidence type="ECO:0000256" key="1">
    <source>
        <dbReference type="SAM" id="MobiDB-lite"/>
    </source>
</evidence>
<dbReference type="Pfam" id="PF00004">
    <property type="entry name" value="AAA"/>
    <property type="match status" value="1"/>
</dbReference>
<evidence type="ECO:0000313" key="4">
    <source>
        <dbReference type="Proteomes" id="UP000286045"/>
    </source>
</evidence>
<dbReference type="InterPro" id="IPR003959">
    <property type="entry name" value="ATPase_AAA_core"/>
</dbReference>
<sequence length="952" mass="107321">MEKPKGMETGLTDAGGNIQNPPILQGKTEKQIAGDKVGDMGASTGDSQITQEKNNSSPEEEGKITLIPEINCLSWPEWRKIQLSEHDTDNKQKDAAATNNNKAATGPKQYVIDIIASDTGDVASSAYTENQLSTRAPRLFNRIRINSQHILDILTDITNIFLPQRCQMLHPFKVIIDNLPKIEAYVDVLKIELERAEAAFRSISPVKQSVLSDNNKSIQESTTAKNRTDSTDQGKPPKSEEETAFEVAQERLEHYRCFMDLIETKLALEVNVATAVKNGTADRIMFCHLWHLFPPGETIYYQKPNGDEPPQAAQILKVSGGRAMLPNSWRWLSIFGQEERRGFQRVSPFTIDAFHLDFDGKKYRPFQVKYEIPKYPGEIQITSLPVFPLRFLPEPRKSETMSLLLTRGLNFRNLAGVEAAHREYRGRTLDPEPEDIDGRVIVDFKQASLVNNLRQRDFQTNGNNDDDVGRVFGLRSLSQTNRLEVSEVIGRDEDPELALYDDHNYDIDKTEKLFSHTQNKVLLAPSQELVGDDLADDELRLLPGTVYAYVLRSRKYCRCDISFIKEISPNKDAINSLVLPEKYKNLLMSLVDRHSLGSRPVEQKTNNTDRPPVERTESRSSQASHNASDTLSIVKGKGRGLIILLHGVPGVGKTSTAETIAETTGRPLLPVTCGDIGENASVVEKNLEQIFTNSHRWGCVLLLDEAEVFLTKRNLQDLTRNAMVSVFLRALEFYSGILFLTTNRVGTIDEAFKSRIHISLYYPPHDWKTSKQIWQVNLDRCTERVQADKEEILRYAKKQFHRADKDSRWNGRQIYNAFKTAIALAEFERSNGSSKKSQRAVLTESHFRQVAQVAKKFDEYLLKTHGGFSMAVTNQVQNVRADGFGMDDDDPPKLKRRPTKSRKLDYDEMSSTSEGGSESGSDVSTSSESAESEVEVKRSRRKGASSSRKARS</sequence>
<dbReference type="InterPro" id="IPR054289">
    <property type="entry name" value="DUF7025"/>
</dbReference>
<reference evidence="3 4" key="1">
    <citation type="submission" date="2018-12" db="EMBL/GenBank/DDBJ databases">
        <title>Draft genome sequence of Xylaria grammica IHI A82.</title>
        <authorList>
            <person name="Buettner E."/>
            <person name="Kellner H."/>
        </authorList>
    </citation>
    <scope>NUCLEOTIDE SEQUENCE [LARGE SCALE GENOMIC DNA]</scope>
    <source>
        <strain evidence="3 4">IHI A82</strain>
    </source>
</reference>